<dbReference type="EMBL" id="CAJOBD010003141">
    <property type="protein sequence ID" value="CAF3931051.1"/>
    <property type="molecule type" value="Genomic_DNA"/>
</dbReference>
<gene>
    <name evidence="1" type="ORF">JBS370_LOCUS22459</name>
</gene>
<dbReference type="AlphaFoldDB" id="A0A819JDF0"/>
<protein>
    <submittedName>
        <fullName evidence="1">Uncharacterized protein</fullName>
    </submittedName>
</protein>
<evidence type="ECO:0000313" key="1">
    <source>
        <dbReference type="EMBL" id="CAF3931051.1"/>
    </source>
</evidence>
<accession>A0A819JDF0</accession>
<reference evidence="1" key="1">
    <citation type="submission" date="2021-02" db="EMBL/GenBank/DDBJ databases">
        <authorList>
            <person name="Nowell W R."/>
        </authorList>
    </citation>
    <scope>NUCLEOTIDE SEQUENCE</scope>
</reference>
<comment type="caution">
    <text evidence="1">The sequence shown here is derived from an EMBL/GenBank/DDBJ whole genome shotgun (WGS) entry which is preliminary data.</text>
</comment>
<organism evidence="1 2">
    <name type="scientific">Rotaria sordida</name>
    <dbReference type="NCBI Taxonomy" id="392033"/>
    <lineage>
        <taxon>Eukaryota</taxon>
        <taxon>Metazoa</taxon>
        <taxon>Spiralia</taxon>
        <taxon>Gnathifera</taxon>
        <taxon>Rotifera</taxon>
        <taxon>Eurotatoria</taxon>
        <taxon>Bdelloidea</taxon>
        <taxon>Philodinida</taxon>
        <taxon>Philodinidae</taxon>
        <taxon>Rotaria</taxon>
    </lineage>
</organism>
<dbReference type="Proteomes" id="UP000663836">
    <property type="component" value="Unassembled WGS sequence"/>
</dbReference>
<sequence>MTNKNLNIKNFPLLNQIDEGIYFNDIDWNKNAFQILLTSNLPTKTIFYYAIDVGLRRLENSLYENYWDVTEDALNDLSQFVFNTSIDKDVDDYLYEAKCQLLMYSAIAIIKMNTIRRRSLHDAKMACATICLLLLERNKSYEISSIKNEYSSCIRSMHCRYLKRIFIIVQWLSTLSKIQINDIQTNYERYITIIINQLFSTILLSDKINNFIDKNLFDNNLNDDDDVTSNDFVFVRYFPIFNEDIIDKYNDLMYMGFISTLNQFKNNLVRKLICHIWTLCCMIESNRISLEIINSSTIREHFSLSPIDFEQKSIKIESLNERDIIVFLLLCAQQNIHLHDNNSILHPYLLFSLSHLCTQQQKNWWQTAMEQTSSNEFIDHLAIIRLNDEQISQHPPKPIILETARILLKS</sequence>
<evidence type="ECO:0000313" key="2">
    <source>
        <dbReference type="Proteomes" id="UP000663836"/>
    </source>
</evidence>
<name>A0A819JDF0_9BILA</name>
<proteinExistence type="predicted"/>
<feature type="non-terminal residue" evidence="1">
    <location>
        <position position="1"/>
    </location>
</feature>